<dbReference type="EMBL" id="JBHTJW010000002">
    <property type="protein sequence ID" value="MFD0928933.1"/>
    <property type="molecule type" value="Genomic_DNA"/>
</dbReference>
<dbReference type="RefSeq" id="WP_379074108.1">
    <property type="nucleotide sequence ID" value="NZ_JBHTJW010000002.1"/>
</dbReference>
<evidence type="ECO:0000256" key="2">
    <source>
        <dbReference type="ARBA" id="ARBA00022630"/>
    </source>
</evidence>
<organism evidence="5 6">
    <name type="scientific">Methylophilus glucosoxydans</name>
    <dbReference type="NCBI Taxonomy" id="752553"/>
    <lineage>
        <taxon>Bacteria</taxon>
        <taxon>Pseudomonadati</taxon>
        <taxon>Pseudomonadota</taxon>
        <taxon>Betaproteobacteria</taxon>
        <taxon>Nitrosomonadales</taxon>
        <taxon>Methylophilaceae</taxon>
        <taxon>Methylophilus</taxon>
    </lineage>
</organism>
<keyword evidence="2" id="KW-0285">Flavoprotein</keyword>
<evidence type="ECO:0000256" key="3">
    <source>
        <dbReference type="ARBA" id="ARBA00022827"/>
    </source>
</evidence>
<dbReference type="SUPFAM" id="SSF48173">
    <property type="entry name" value="Cryptochrome/photolyase FAD-binding domain"/>
    <property type="match status" value="1"/>
</dbReference>
<dbReference type="Gene3D" id="1.25.40.80">
    <property type="match status" value="1"/>
</dbReference>
<evidence type="ECO:0000313" key="6">
    <source>
        <dbReference type="Proteomes" id="UP001597106"/>
    </source>
</evidence>
<comment type="cofactor">
    <cofactor evidence="1">
        <name>FAD</name>
        <dbReference type="ChEBI" id="CHEBI:57692"/>
    </cofactor>
</comment>
<feature type="domain" description="Cryptochrome/DNA photolyase FAD-binding" evidence="4">
    <location>
        <begin position="100"/>
        <end position="227"/>
    </location>
</feature>
<dbReference type="PANTHER" id="PTHR11455:SF18">
    <property type="entry name" value="SI:CH1073-390K14.1"/>
    <property type="match status" value="1"/>
</dbReference>
<protein>
    <submittedName>
        <fullName evidence="5">FAD-binding domain-containing protein</fullName>
    </submittedName>
</protein>
<dbReference type="Proteomes" id="UP001597106">
    <property type="component" value="Unassembled WGS sequence"/>
</dbReference>
<keyword evidence="6" id="KW-1185">Reference proteome</keyword>
<dbReference type="Gene3D" id="1.10.579.10">
    <property type="entry name" value="DNA Cyclobutane Dipyrimidine Photolyase, subunit A, domain 3"/>
    <property type="match status" value="1"/>
</dbReference>
<comment type="caution">
    <text evidence="5">The sequence shown here is derived from an EMBL/GenBank/DDBJ whole genome shotgun (WGS) entry which is preliminary data.</text>
</comment>
<keyword evidence="3" id="KW-0274">FAD</keyword>
<evidence type="ECO:0000259" key="4">
    <source>
        <dbReference type="Pfam" id="PF03441"/>
    </source>
</evidence>
<evidence type="ECO:0000256" key="1">
    <source>
        <dbReference type="ARBA" id="ARBA00001974"/>
    </source>
</evidence>
<gene>
    <name evidence="5" type="ORF">ACFQ1T_03990</name>
</gene>
<dbReference type="InterPro" id="IPR002081">
    <property type="entry name" value="Cryptochrome/DNA_photolyase_1"/>
</dbReference>
<dbReference type="PANTHER" id="PTHR11455">
    <property type="entry name" value="CRYPTOCHROME"/>
    <property type="match status" value="1"/>
</dbReference>
<dbReference type="InterPro" id="IPR036134">
    <property type="entry name" value="Crypto/Photolyase_FAD-like_sf"/>
</dbReference>
<reference evidence="6" key="1">
    <citation type="journal article" date="2019" name="Int. J. Syst. Evol. Microbiol.">
        <title>The Global Catalogue of Microorganisms (GCM) 10K type strain sequencing project: providing services to taxonomists for standard genome sequencing and annotation.</title>
        <authorList>
            <consortium name="The Broad Institute Genomics Platform"/>
            <consortium name="The Broad Institute Genome Sequencing Center for Infectious Disease"/>
            <person name="Wu L."/>
            <person name="Ma J."/>
        </authorList>
    </citation>
    <scope>NUCLEOTIDE SEQUENCE [LARGE SCALE GENOMIC DNA]</scope>
    <source>
        <strain evidence="6">CCUG 59685</strain>
    </source>
</reference>
<name>A0ABW3GF78_9PROT</name>
<sequence length="426" mass="48779">MTQPPVRLTLATDRRERLAQIRTCFPQASGPDLDDRWQGGRVTALQRLATIDADAYHQTRNHLDGAATRLSPYLRHGCLSLQETVNSVRQSAGKRGVKLIAELSYRDYFRQVWYRFGEAIKQPMESPKVALGTQPLPDFIAQGFTGLVCMDEIVRQLRQEGYVHNHARMWFAAYVLHWLKVDWRQAADWFEQNLLDGDLASNHLSWQWIGASFSHKPYFFNKENIVKFGGGHWCQQCPVRCPFDASYETLHQQLFGAPPPQTGDEAAASHSAYLPVEITAQHLPLRDDSAVVWLHDEMLSPEHALLKSKAPRVFVFDPALYGQWPLKRLQFMADCLSEIPETDIWLGSTAQVLASYSQRHTISQNTPNARLKAAADDARLTWLQEPSLYDTHFSDHELMRFSRYWKKVEPLVFANDDERFSNDPAA</sequence>
<dbReference type="InterPro" id="IPR005101">
    <property type="entry name" value="Cryptochr/Photolyase_FAD-bd"/>
</dbReference>
<accession>A0ABW3GF78</accession>
<evidence type="ECO:0000313" key="5">
    <source>
        <dbReference type="EMBL" id="MFD0928933.1"/>
    </source>
</evidence>
<proteinExistence type="predicted"/>
<dbReference type="Pfam" id="PF03441">
    <property type="entry name" value="FAD_binding_7"/>
    <property type="match status" value="1"/>
</dbReference>